<dbReference type="Gene3D" id="3.30.1490.10">
    <property type="match status" value="1"/>
</dbReference>
<evidence type="ECO:0000313" key="8">
    <source>
        <dbReference type="EMBL" id="AKQ01374.1"/>
    </source>
</evidence>
<dbReference type="Pfam" id="PF00410">
    <property type="entry name" value="Ribosomal_S8"/>
    <property type="match status" value="1"/>
</dbReference>
<name>A0A0H4TLH2_9BACT</name>
<dbReference type="GO" id="GO:0003735">
    <property type="term" value="F:structural constituent of ribosome"/>
    <property type="evidence" value="ECO:0007669"/>
    <property type="project" value="InterPro"/>
</dbReference>
<sequence>MTCQDPLSNLFTRIRNAKDAMHRFVDMNSSKILLEILKVLKDQGYLENYLVDAERKKMRIFLKYAGGRAPVLNEIKRISKPGLRRYVSVKKIPTVQNGFGIAILSTPMGILDGETARKENVGGELLCTVW</sequence>
<dbReference type="SUPFAM" id="SSF56047">
    <property type="entry name" value="Ribosomal protein S8"/>
    <property type="match status" value="1"/>
</dbReference>
<keyword evidence="6" id="KW-0699">rRNA-binding</keyword>
<dbReference type="EMBL" id="KT006964">
    <property type="protein sequence ID" value="AKQ01374.1"/>
    <property type="molecule type" value="Genomic_DNA"/>
</dbReference>
<reference evidence="8" key="1">
    <citation type="journal article" date="2015" name="ISME J.">
        <title>Aquifer environment selects for microbial species cohorts in sediment and groundwater.</title>
        <authorList>
            <person name="Hug L.A."/>
            <person name="Thomas B.C."/>
            <person name="Brown C.T."/>
            <person name="Frischkorn K.R."/>
            <person name="Williams K.H."/>
            <person name="Tringe S.G."/>
            <person name="Banfield J.F."/>
        </authorList>
    </citation>
    <scope>NUCLEOTIDE SEQUENCE</scope>
</reference>
<evidence type="ECO:0000256" key="5">
    <source>
        <dbReference type="ARBA" id="ARBA00046740"/>
    </source>
</evidence>
<comment type="subunit">
    <text evidence="5 6">Part of the 30S ribosomal subunit. Contacts proteins S5 and S12.</text>
</comment>
<dbReference type="InterPro" id="IPR047863">
    <property type="entry name" value="Ribosomal_uS8_CS"/>
</dbReference>
<dbReference type="GO" id="GO:1990904">
    <property type="term" value="C:ribonucleoprotein complex"/>
    <property type="evidence" value="ECO:0007669"/>
    <property type="project" value="UniProtKB-KW"/>
</dbReference>
<comment type="function">
    <text evidence="6">One of the primary rRNA binding proteins, it binds directly to 16S rRNA central domain where it helps coordinate assembly of the platform of the 30S subunit.</text>
</comment>
<dbReference type="GO" id="GO:0019843">
    <property type="term" value="F:rRNA binding"/>
    <property type="evidence" value="ECO:0007669"/>
    <property type="project" value="UniProtKB-UniRule"/>
</dbReference>
<organism evidence="8">
    <name type="scientific">uncultured Chlamydiae bacterium Rifle_16ft_4_minimus_1822</name>
    <dbReference type="NCBI Taxonomy" id="1665093"/>
    <lineage>
        <taxon>Bacteria</taxon>
        <taxon>Pseudomonadati</taxon>
        <taxon>Chlamydiota</taxon>
        <taxon>Chlamydiia</taxon>
        <taxon>environmental samples</taxon>
    </lineage>
</organism>
<evidence type="ECO:0000256" key="4">
    <source>
        <dbReference type="ARBA" id="ARBA00035258"/>
    </source>
</evidence>
<keyword evidence="6" id="KW-0694">RNA-binding</keyword>
<dbReference type="InterPro" id="IPR000630">
    <property type="entry name" value="Ribosomal_uS8"/>
</dbReference>
<keyword evidence="2 6" id="KW-0689">Ribosomal protein</keyword>
<evidence type="ECO:0000256" key="3">
    <source>
        <dbReference type="ARBA" id="ARBA00023274"/>
    </source>
</evidence>
<dbReference type="FunFam" id="3.30.1490.10:FF:000001">
    <property type="entry name" value="30S ribosomal protein S8"/>
    <property type="match status" value="1"/>
</dbReference>
<dbReference type="PROSITE" id="PS00053">
    <property type="entry name" value="RIBOSOMAL_S8"/>
    <property type="match status" value="1"/>
</dbReference>
<dbReference type="InterPro" id="IPR035987">
    <property type="entry name" value="Ribosomal_uS8_sf"/>
</dbReference>
<dbReference type="Gene3D" id="3.30.1370.30">
    <property type="match status" value="1"/>
</dbReference>
<dbReference type="GO" id="GO:0006412">
    <property type="term" value="P:translation"/>
    <property type="evidence" value="ECO:0007669"/>
    <property type="project" value="UniProtKB-UniRule"/>
</dbReference>
<dbReference type="AlphaFoldDB" id="A0A0H4TLH2"/>
<evidence type="ECO:0000256" key="2">
    <source>
        <dbReference type="ARBA" id="ARBA00022980"/>
    </source>
</evidence>
<evidence type="ECO:0000256" key="7">
    <source>
        <dbReference type="RuleBase" id="RU003660"/>
    </source>
</evidence>
<dbReference type="GO" id="GO:0005840">
    <property type="term" value="C:ribosome"/>
    <property type="evidence" value="ECO:0007669"/>
    <property type="project" value="UniProtKB-KW"/>
</dbReference>
<proteinExistence type="inferred from homology"/>
<dbReference type="PANTHER" id="PTHR11758">
    <property type="entry name" value="40S RIBOSOMAL PROTEIN S15A"/>
    <property type="match status" value="1"/>
</dbReference>
<dbReference type="GO" id="GO:0005737">
    <property type="term" value="C:cytoplasm"/>
    <property type="evidence" value="ECO:0007669"/>
    <property type="project" value="UniProtKB-ARBA"/>
</dbReference>
<protein>
    <recommendedName>
        <fullName evidence="4 6">Small ribosomal subunit protein uS8</fullName>
    </recommendedName>
</protein>
<gene>
    <name evidence="6" type="primary">rpsH</name>
</gene>
<dbReference type="NCBIfam" id="NF001109">
    <property type="entry name" value="PRK00136.1"/>
    <property type="match status" value="1"/>
</dbReference>
<dbReference type="HAMAP" id="MF_01302_B">
    <property type="entry name" value="Ribosomal_uS8_B"/>
    <property type="match status" value="1"/>
</dbReference>
<evidence type="ECO:0000256" key="1">
    <source>
        <dbReference type="ARBA" id="ARBA00006471"/>
    </source>
</evidence>
<accession>A0A0H4TLH2</accession>
<keyword evidence="3 6" id="KW-0687">Ribonucleoprotein</keyword>
<comment type="similarity">
    <text evidence="1 6 7">Belongs to the universal ribosomal protein uS8 family.</text>
</comment>
<evidence type="ECO:0000256" key="6">
    <source>
        <dbReference type="HAMAP-Rule" id="MF_01302"/>
    </source>
</evidence>